<gene>
    <name evidence="1" type="ORF">MSG28_010414</name>
</gene>
<evidence type="ECO:0000313" key="1">
    <source>
        <dbReference type="EMBL" id="KAI8437019.1"/>
    </source>
</evidence>
<name>A0ACC0KKX2_CHOFU</name>
<evidence type="ECO:0000313" key="2">
    <source>
        <dbReference type="Proteomes" id="UP001064048"/>
    </source>
</evidence>
<accession>A0ACC0KKX2</accession>
<protein>
    <submittedName>
        <fullName evidence="1">Uncharacterized protein</fullName>
    </submittedName>
</protein>
<feature type="non-terminal residue" evidence="1">
    <location>
        <position position="756"/>
    </location>
</feature>
<comment type="caution">
    <text evidence="1">The sequence shown here is derived from an EMBL/GenBank/DDBJ whole genome shotgun (WGS) entry which is preliminary data.</text>
</comment>
<organism evidence="1 2">
    <name type="scientific">Choristoneura fumiferana</name>
    <name type="common">Spruce budworm moth</name>
    <name type="synonym">Archips fumiferana</name>
    <dbReference type="NCBI Taxonomy" id="7141"/>
    <lineage>
        <taxon>Eukaryota</taxon>
        <taxon>Metazoa</taxon>
        <taxon>Ecdysozoa</taxon>
        <taxon>Arthropoda</taxon>
        <taxon>Hexapoda</taxon>
        <taxon>Insecta</taxon>
        <taxon>Pterygota</taxon>
        <taxon>Neoptera</taxon>
        <taxon>Endopterygota</taxon>
        <taxon>Lepidoptera</taxon>
        <taxon>Glossata</taxon>
        <taxon>Ditrysia</taxon>
        <taxon>Tortricoidea</taxon>
        <taxon>Tortricidae</taxon>
        <taxon>Tortricinae</taxon>
        <taxon>Choristoneura</taxon>
    </lineage>
</organism>
<sequence length="756" mass="85244">MAAKKCHRWLDEEVIAFLKLYKNMECLWNTRLRDHKDRNKRERAYEMIKAKLGLDDLTVLDIKNKIRGIRTTYSDELNKIVSSMKCGESDVYKPKVFWFNIADSFLRGVTKHGLGAMFRKKEEASFAADESLQHQDTEEDLDFSDNANLIELPPLLPERHSPENNALNPVLVSKEEDEYDLFGRSMAMQLRKMPELTALELMQKMQLMVLNSRKQLSNKKIKMKQRITKPVHAPSTSNTNSKRTRSPSPDVSSQSTPSPCYKFEVMSPTERDPTSAIGDETDRSFTYEQPNSYERWTHINSSKMCIDYVLPKSGMYENHTVKYFVILETPEMYETDIGFVASALLISCVFLVIVLIVYALLPELRNLCGLILMSYVASLFGGFLMLATLQLMIKHGDVRRFMLYLKLSVIMGVSWVLEVVSFLAPQFSVWYLTDAYNLLIGVSIFLIFICKKKIYNKLRKRVTDEVEALEAILMDDVVIKRVDDVPQSIETVVHPSTGDDTDQQYVCVTLEVKLTPGYPDNSPEVTLRNPRGLDDALLAAINSQIQEKLIDCLGQPVVFELLELIRENLTESNLPSGQCVICLYDFTEGDVFIKTQCYHYFHSHCLASHLIAGRKYYQEELEKLPNWQQMQAPPYQQTCPVCRCALTCDVDTLKKAPAPVESITAPPFRLTAELKALQLKMAALLSQQVAKGGVVAVGDTGPPPLTITSPADNENEASIGSASALPDAKPELGNGHNGNASHDAPGSPQRGYKGPY</sequence>
<keyword evidence="2" id="KW-1185">Reference proteome</keyword>
<reference evidence="1 2" key="1">
    <citation type="journal article" date="2022" name="Genome Biol. Evol.">
        <title>The Spruce Budworm Genome: Reconstructing the Evolutionary History of Antifreeze Proteins.</title>
        <authorList>
            <person name="Beliveau C."/>
            <person name="Gagne P."/>
            <person name="Picq S."/>
            <person name="Vernygora O."/>
            <person name="Keeling C.I."/>
            <person name="Pinkney K."/>
            <person name="Doucet D."/>
            <person name="Wen F."/>
            <person name="Johnston J.S."/>
            <person name="Maaroufi H."/>
            <person name="Boyle B."/>
            <person name="Laroche J."/>
            <person name="Dewar K."/>
            <person name="Juretic N."/>
            <person name="Blackburn G."/>
            <person name="Nisole A."/>
            <person name="Brunet B."/>
            <person name="Brandao M."/>
            <person name="Lumley L."/>
            <person name="Duan J."/>
            <person name="Quan G."/>
            <person name="Lucarotti C.J."/>
            <person name="Roe A.D."/>
            <person name="Sperling F.A.H."/>
            <person name="Levesque R.C."/>
            <person name="Cusson M."/>
        </authorList>
    </citation>
    <scope>NUCLEOTIDE SEQUENCE [LARGE SCALE GENOMIC DNA]</scope>
    <source>
        <strain evidence="1">Glfc:IPQL:Cfum</strain>
    </source>
</reference>
<dbReference type="Proteomes" id="UP001064048">
    <property type="component" value="Chromosome 17"/>
</dbReference>
<proteinExistence type="predicted"/>
<dbReference type="EMBL" id="CM046117">
    <property type="protein sequence ID" value="KAI8437019.1"/>
    <property type="molecule type" value="Genomic_DNA"/>
</dbReference>